<dbReference type="Proteomes" id="UP001732780">
    <property type="component" value="Chromosome 17"/>
</dbReference>
<proteinExistence type="predicted"/>
<protein>
    <submittedName>
        <fullName evidence="2">Uncharacterized protein C3orf86-like</fullName>
    </submittedName>
</protein>
<sequence>MLLFCVVSISPFVAMSNSEIGQGKKPLDTFFWINEVTGEITYTSLKADAPAASPAPLEKVGERPRPGRGSLQGAPPRAQGAASTPAQKPAPPPSPKASLKDTGSRNSLPSTPTHLPAKARATSPPPFSVIPSSISPPGGALPAFGPLEPAPLPVASTFPPSPSAPWAFTCKLENALTGNNRFAF</sequence>
<dbReference type="RefSeq" id="XP_074200226.1">
    <property type="nucleotide sequence ID" value="XM_074344125.1"/>
</dbReference>
<evidence type="ECO:0000313" key="2">
    <source>
        <dbReference type="RefSeq" id="XP_074200226.1"/>
    </source>
</evidence>
<reference evidence="2" key="1">
    <citation type="submission" date="2025-08" db="UniProtKB">
        <authorList>
            <consortium name="RefSeq"/>
        </authorList>
    </citation>
    <scope>IDENTIFICATION</scope>
    <source>
        <tissue evidence="2">Blood</tissue>
    </source>
</reference>
<organism evidence="1 2">
    <name type="scientific">Camelus bactrianus</name>
    <name type="common">Bactrian camel</name>
    <dbReference type="NCBI Taxonomy" id="9837"/>
    <lineage>
        <taxon>Eukaryota</taxon>
        <taxon>Metazoa</taxon>
        <taxon>Chordata</taxon>
        <taxon>Craniata</taxon>
        <taxon>Vertebrata</taxon>
        <taxon>Euteleostomi</taxon>
        <taxon>Mammalia</taxon>
        <taxon>Eutheria</taxon>
        <taxon>Laurasiatheria</taxon>
        <taxon>Artiodactyla</taxon>
        <taxon>Tylopoda</taxon>
        <taxon>Camelidae</taxon>
        <taxon>Camelus</taxon>
    </lineage>
</organism>
<evidence type="ECO:0000313" key="1">
    <source>
        <dbReference type="Proteomes" id="UP001732780"/>
    </source>
</evidence>
<accession>A0AC58NR22</accession>
<gene>
    <name evidence="2" type="primary">LOC141573710</name>
</gene>
<keyword evidence="1" id="KW-1185">Reference proteome</keyword>
<name>A0AC58NR22_CAMBA</name>